<protein>
    <submittedName>
        <fullName evidence="1">Uncharacterized protein</fullName>
    </submittedName>
</protein>
<name>C3VA00_PSENT</name>
<evidence type="ECO:0000313" key="1">
    <source>
        <dbReference type="EMBL" id="ACP17947.1"/>
    </source>
</evidence>
<organism evidence="1">
    <name type="scientific">Pseudomonas nitroreducens</name>
    <dbReference type="NCBI Taxonomy" id="46680"/>
    <lineage>
        <taxon>Bacteria</taxon>
        <taxon>Pseudomonadati</taxon>
        <taxon>Pseudomonadota</taxon>
        <taxon>Gammaproteobacteria</taxon>
        <taxon>Pseudomonadales</taxon>
        <taxon>Pseudomonadaceae</taxon>
        <taxon>Pseudomonas</taxon>
    </lineage>
</organism>
<reference evidence="1" key="1">
    <citation type="submission" date="2009-03" db="EMBL/GenBank/DDBJ databases">
        <authorList>
            <person name="Ryu J.-Y."/>
            <person name="Seo J."/>
            <person name="Unno T."/>
            <person name="Ahn J.-H."/>
            <person name="Sadowsky M.J."/>
            <person name="Hur H.-G."/>
        </authorList>
    </citation>
    <scope>NUCLEOTIDE SEQUENCE</scope>
    <source>
        <strain evidence="1">Jin1</strain>
    </source>
</reference>
<reference evidence="1" key="2">
    <citation type="journal article" date="2010" name="Arch. Microbiol.">
        <title>Isoeugenol monooxygenase and its putative regulatory gene are located in the eugenol metabolic gene cluster in Pseudomonas nitroreducens Jin1.</title>
        <authorList>
            <person name="Ryu J.Y."/>
            <person name="Seo J."/>
            <person name="Unno T."/>
            <person name="Ahn J.H."/>
            <person name="Yan T."/>
            <person name="Sadowsky M.J."/>
            <person name="Hur H.G."/>
        </authorList>
    </citation>
    <scope>NUCLEOTIDE SEQUENCE</scope>
    <source>
        <strain evidence="1">Jin1</strain>
    </source>
</reference>
<dbReference type="EMBL" id="FJ851547">
    <property type="protein sequence ID" value="ACP17947.1"/>
    <property type="molecule type" value="Genomic_DNA"/>
</dbReference>
<proteinExistence type="predicted"/>
<dbReference type="AlphaFoldDB" id="C3VA00"/>
<sequence length="781" mass="88786">MSYSDTHKKLVKMTIIKDTRAIRCHPLVAIDPDVANLITHGAALHQRAFRLKNFSIRVPMMLLEAFCDIAGLRITIDTLRSPEIEEIMQGFSAAMAGNALVGREKEKCAADCRDLYHSLAWARGRIPGAHAFSWTRALFQPDPAVCAKIDSTSEGKRWYWAGWSILCPRQPSVYLRLGQLVAPYGRAFVEAMFAEIEKYLRGRTIVFRAEWNEMFDYLGEHQSIWPVSTFRTEAGVKSFMHALTVAHFTKAKELQKDAKSQIKNWNRFVNSIEACLCRTGVWANLTSPIKRPPPSTKHGSETKLKEREDGLLVQEKLLTSIPLHVTDSEAVEVLFFHIKNDLATVRSWATHQAADLKSRHDHRVSLAQNGQPIIEHKGRGVAKQHTLADLCATLEAADSKVPSEFLCKVHYRATGEACDVIDLAKIYGFPVKGSLFPHQCLLVLEHPEITTEFLKSFELYNKQGQLTGFDEEKRLLTGYKSRKQSDTREQIIELNDTSFQIVKDVIEITNVGRRKLRAQGNDSYRYLFITSGKALIPFQLATVTVWNDTIFNNYSDLREQLIAQFSPHSDLPIDELAEFIKRVRLTKIRASRAVEIFIQKKSSEAMSKALGHEHYYPDLLSHYLPDAILAFIKARWIRIFQKALVCEAMKDSPHLLRATRFNTMNELDKFLDYHRIKEIPSQASDPERKEQWEVIETSEAVLSIGVPFLASLLSLEAAVTASTDRARVCGKAEYWTSFADKIKAEITNGHNRLLKKHMNAALKLVDAKNMEKLIYVPAHWA</sequence>
<accession>C3VA00</accession>